<keyword evidence="1" id="KW-1133">Transmembrane helix</keyword>
<protein>
    <submittedName>
        <fullName evidence="2">Uncharacterized protein</fullName>
    </submittedName>
</protein>
<keyword evidence="1" id="KW-0812">Transmembrane</keyword>
<comment type="caution">
    <text evidence="2">The sequence shown here is derived from an EMBL/GenBank/DDBJ whole genome shotgun (WGS) entry which is preliminary data.</text>
</comment>
<feature type="transmembrane region" description="Helical" evidence="1">
    <location>
        <begin position="58"/>
        <end position="76"/>
    </location>
</feature>
<feature type="transmembrane region" description="Helical" evidence="1">
    <location>
        <begin position="21"/>
        <end position="46"/>
    </location>
</feature>
<dbReference type="EMBL" id="QUNI01000015">
    <property type="protein sequence ID" value="REG92248.1"/>
    <property type="molecule type" value="Genomic_DNA"/>
</dbReference>
<dbReference type="AlphaFoldDB" id="A0A3E0E1Y2"/>
<evidence type="ECO:0000313" key="2">
    <source>
        <dbReference type="EMBL" id="REG92248.1"/>
    </source>
</evidence>
<proteinExistence type="predicted"/>
<accession>A0A3E0E1Y2</accession>
<evidence type="ECO:0000256" key="1">
    <source>
        <dbReference type="SAM" id="Phobius"/>
    </source>
</evidence>
<dbReference type="OrthoDB" id="1375177at2"/>
<dbReference type="RefSeq" id="WP_115814862.1">
    <property type="nucleotide sequence ID" value="NZ_QUNI01000015.1"/>
</dbReference>
<keyword evidence="3" id="KW-1185">Reference proteome</keyword>
<feature type="transmembrane region" description="Helical" evidence="1">
    <location>
        <begin position="88"/>
        <end position="109"/>
    </location>
</feature>
<sequence length="124" mass="14852">MKEEKIIFENKEQINPNFIGLNVFLLLLFICWWYNVIGGLVFHQYFLSGEKQMAEISLYTVGSFVIPLLYTFYILGYIDFCKIKKQTLYFKLIGIAWFPSLILFAWIAYNLYDISTQDHRIYFE</sequence>
<reference evidence="2 3" key="1">
    <citation type="submission" date="2018-08" db="EMBL/GenBank/DDBJ databases">
        <title>Genomic Encyclopedia of Archaeal and Bacterial Type Strains, Phase II (KMG-II): from individual species to whole genera.</title>
        <authorList>
            <person name="Goeker M."/>
        </authorList>
    </citation>
    <scope>NUCLEOTIDE SEQUENCE [LARGE SCALE GENOMIC DNA]</scope>
    <source>
        <strain evidence="2 3">DSM 100880</strain>
    </source>
</reference>
<evidence type="ECO:0000313" key="3">
    <source>
        <dbReference type="Proteomes" id="UP000257136"/>
    </source>
</evidence>
<keyword evidence="1" id="KW-0472">Membrane</keyword>
<organism evidence="2 3">
    <name type="scientific">Flavobacterium aquicola</name>
    <dbReference type="NCBI Taxonomy" id="1682742"/>
    <lineage>
        <taxon>Bacteria</taxon>
        <taxon>Pseudomonadati</taxon>
        <taxon>Bacteroidota</taxon>
        <taxon>Flavobacteriia</taxon>
        <taxon>Flavobacteriales</taxon>
        <taxon>Flavobacteriaceae</taxon>
        <taxon>Flavobacterium</taxon>
    </lineage>
</organism>
<dbReference type="Proteomes" id="UP000257136">
    <property type="component" value="Unassembled WGS sequence"/>
</dbReference>
<name>A0A3E0E1Y2_9FLAO</name>
<gene>
    <name evidence="2" type="ORF">C8P67_11593</name>
</gene>